<keyword evidence="2" id="KW-1185">Reference proteome</keyword>
<dbReference type="EMBL" id="QYUQ01000002">
    <property type="protein sequence ID" value="RJG02458.1"/>
    <property type="molecule type" value="Genomic_DNA"/>
</dbReference>
<comment type="caution">
    <text evidence="1">The sequence shown here is derived from an EMBL/GenBank/DDBJ whole genome shotgun (WGS) entry which is preliminary data.</text>
</comment>
<evidence type="ECO:0000313" key="1">
    <source>
        <dbReference type="EMBL" id="RJG02458.1"/>
    </source>
</evidence>
<gene>
    <name evidence="1" type="ORF">D3878_13445</name>
</gene>
<evidence type="ECO:0000313" key="2">
    <source>
        <dbReference type="Proteomes" id="UP000266327"/>
    </source>
</evidence>
<dbReference type="RefSeq" id="WP_119785959.1">
    <property type="nucleotide sequence ID" value="NZ_QYUQ01000002.1"/>
</dbReference>
<proteinExistence type="predicted"/>
<protein>
    <submittedName>
        <fullName evidence="1">Uncharacterized protein</fullName>
    </submittedName>
</protein>
<reference evidence="2" key="1">
    <citation type="submission" date="2018-09" db="EMBL/GenBank/DDBJ databases">
        <authorList>
            <person name="Zhu H."/>
        </authorList>
    </citation>
    <scope>NUCLEOTIDE SEQUENCE [LARGE SCALE GENOMIC DNA]</scope>
    <source>
        <strain evidence="2">K1S02-23</strain>
    </source>
</reference>
<accession>A0A3A3G1T6</accession>
<name>A0A3A3G1T6_9BURK</name>
<dbReference type="OrthoDB" id="8781131at2"/>
<sequence length="80" mass="9154">MPSQLIDEFEIEYEGVHLPDKQGWGAYVAVYGPSHNPMHMNNLFPKQHVTIEVVFPTEQLAEAEAHRVALELLQGHRPHQ</sequence>
<organism evidence="1 2">
    <name type="scientific">Noviherbaspirillum sedimenti</name>
    <dbReference type="NCBI Taxonomy" id="2320865"/>
    <lineage>
        <taxon>Bacteria</taxon>
        <taxon>Pseudomonadati</taxon>
        <taxon>Pseudomonadota</taxon>
        <taxon>Betaproteobacteria</taxon>
        <taxon>Burkholderiales</taxon>
        <taxon>Oxalobacteraceae</taxon>
        <taxon>Noviherbaspirillum</taxon>
    </lineage>
</organism>
<dbReference type="AlphaFoldDB" id="A0A3A3G1T6"/>
<dbReference type="Proteomes" id="UP000266327">
    <property type="component" value="Unassembled WGS sequence"/>
</dbReference>